<dbReference type="PANTHER" id="PTHR44472:SF1">
    <property type="entry name" value="DDB1 AND CUL4 ASSOCIATED FACTOR 4"/>
    <property type="match status" value="1"/>
</dbReference>
<sequence>MHLGCLTLHMVTTFGSGAAGGSVCILNLHEPLDILQTPTRLSSRISQIKSFNRTIWTADCNPHGTHAVIGTNRGAALLNLETKAVSGFYHIRSDVLSEQFIHSGNVVLCGLRNGAVVSIDTRQKQSRLPEHSARPPSRPNTLRVINGRPAQHEESSTIQKKLNSCNSVVMSSAVCSLVAFQSDERYFLASSMDGSIKLFDHRLLQRGAVQFYAGQVNSHTRLQLGVDPSETFVMSGGEDCFLRIWSIKNGELIFGERISDSILATICWPRNRNNLYDEQKPLAQAVDSYLTSHSWEAWLGSPDGLFYMHGT</sequence>
<dbReference type="Proteomes" id="UP001327560">
    <property type="component" value="Chromosome 2"/>
</dbReference>
<keyword evidence="4" id="KW-0732">Signal</keyword>
<dbReference type="Pfam" id="PF23761">
    <property type="entry name" value="Beta-prop_DCAF4"/>
    <property type="match status" value="1"/>
</dbReference>
<dbReference type="SMART" id="SM00320">
    <property type="entry name" value="WD40"/>
    <property type="match status" value="2"/>
</dbReference>
<dbReference type="EMBL" id="CP136891">
    <property type="protein sequence ID" value="WOK99739.1"/>
    <property type="molecule type" value="Genomic_DNA"/>
</dbReference>
<dbReference type="Gene3D" id="2.130.10.10">
    <property type="entry name" value="YVTN repeat-like/Quinoprotein amine dehydrogenase"/>
    <property type="match status" value="1"/>
</dbReference>
<dbReference type="AlphaFoldDB" id="A0AAQ3K0E4"/>
<feature type="signal peptide" evidence="4">
    <location>
        <begin position="1"/>
        <end position="17"/>
    </location>
</feature>
<dbReference type="InterPro" id="IPR001680">
    <property type="entry name" value="WD40_rpt"/>
</dbReference>
<dbReference type="PROSITE" id="PS50082">
    <property type="entry name" value="WD_REPEATS_2"/>
    <property type="match status" value="1"/>
</dbReference>
<proteinExistence type="predicted"/>
<gene>
    <name evidence="5" type="ORF">Cni_G08451</name>
</gene>
<keyword evidence="1 3" id="KW-0853">WD repeat</keyword>
<evidence type="ECO:0000313" key="5">
    <source>
        <dbReference type="EMBL" id="WOK99739.1"/>
    </source>
</evidence>
<protein>
    <submittedName>
        <fullName evidence="5">Uncharacterized protein</fullName>
    </submittedName>
</protein>
<dbReference type="InterPro" id="IPR015943">
    <property type="entry name" value="WD40/YVTN_repeat-like_dom_sf"/>
</dbReference>
<dbReference type="PANTHER" id="PTHR44472">
    <property type="entry name" value="DDB1- AND CUL4-ASSOCIATED FACTOR 4-RELATED"/>
    <property type="match status" value="1"/>
</dbReference>
<evidence type="ECO:0000256" key="4">
    <source>
        <dbReference type="SAM" id="SignalP"/>
    </source>
</evidence>
<name>A0AAQ3K0E4_9LILI</name>
<keyword evidence="2" id="KW-0677">Repeat</keyword>
<evidence type="ECO:0000313" key="6">
    <source>
        <dbReference type="Proteomes" id="UP001327560"/>
    </source>
</evidence>
<keyword evidence="6" id="KW-1185">Reference proteome</keyword>
<evidence type="ECO:0000256" key="3">
    <source>
        <dbReference type="PROSITE-ProRule" id="PRU00221"/>
    </source>
</evidence>
<reference evidence="5 6" key="1">
    <citation type="submission" date="2023-10" db="EMBL/GenBank/DDBJ databases">
        <title>Chromosome-scale genome assembly provides insights into flower coloration mechanisms of Canna indica.</title>
        <authorList>
            <person name="Li C."/>
        </authorList>
    </citation>
    <scope>NUCLEOTIDE SEQUENCE [LARGE SCALE GENOMIC DNA]</scope>
    <source>
        <tissue evidence="5">Flower</tissue>
    </source>
</reference>
<evidence type="ECO:0000256" key="2">
    <source>
        <dbReference type="ARBA" id="ARBA00022737"/>
    </source>
</evidence>
<feature type="chain" id="PRO_5042948426" evidence="4">
    <location>
        <begin position="18"/>
        <end position="311"/>
    </location>
</feature>
<dbReference type="SUPFAM" id="SSF50978">
    <property type="entry name" value="WD40 repeat-like"/>
    <property type="match status" value="1"/>
</dbReference>
<organism evidence="5 6">
    <name type="scientific">Canna indica</name>
    <name type="common">Indian-shot</name>
    <dbReference type="NCBI Taxonomy" id="4628"/>
    <lineage>
        <taxon>Eukaryota</taxon>
        <taxon>Viridiplantae</taxon>
        <taxon>Streptophyta</taxon>
        <taxon>Embryophyta</taxon>
        <taxon>Tracheophyta</taxon>
        <taxon>Spermatophyta</taxon>
        <taxon>Magnoliopsida</taxon>
        <taxon>Liliopsida</taxon>
        <taxon>Zingiberales</taxon>
        <taxon>Cannaceae</taxon>
        <taxon>Canna</taxon>
    </lineage>
</organism>
<accession>A0AAQ3K0E4</accession>
<feature type="repeat" description="WD" evidence="3">
    <location>
        <begin position="224"/>
        <end position="255"/>
    </location>
</feature>
<dbReference type="InterPro" id="IPR036322">
    <property type="entry name" value="WD40_repeat_dom_sf"/>
</dbReference>
<evidence type="ECO:0000256" key="1">
    <source>
        <dbReference type="ARBA" id="ARBA00022574"/>
    </source>
</evidence>
<dbReference type="InterPro" id="IPR052254">
    <property type="entry name" value="CUL4-DDB1_E3_ligase_receptor"/>
</dbReference>